<dbReference type="PROSITE" id="PS50262">
    <property type="entry name" value="G_PROTEIN_RECEP_F1_2"/>
    <property type="match status" value="1"/>
</dbReference>
<dbReference type="CDD" id="cd00637">
    <property type="entry name" value="7tm_classA_rhodopsin-like"/>
    <property type="match status" value="1"/>
</dbReference>
<feature type="domain" description="EGF-like" evidence="10">
    <location>
        <begin position="1350"/>
        <end position="1388"/>
    </location>
</feature>
<feature type="disulfide bond" evidence="6">
    <location>
        <begin position="1141"/>
        <end position="1150"/>
    </location>
</feature>
<dbReference type="PANTHER" id="PTHR24033">
    <property type="entry name" value="EGF-LIKE DOMAIN-CONTAINING PROTEIN"/>
    <property type="match status" value="1"/>
</dbReference>
<dbReference type="Gene3D" id="1.20.1070.10">
    <property type="entry name" value="Rhodopsin 7-helix transmembrane proteins"/>
    <property type="match status" value="1"/>
</dbReference>
<evidence type="ECO:0000256" key="1">
    <source>
        <dbReference type="ARBA" id="ARBA00004370"/>
    </source>
</evidence>
<feature type="transmembrane region" description="Helical" evidence="8">
    <location>
        <begin position="1524"/>
        <end position="1548"/>
    </location>
</feature>
<dbReference type="GO" id="GO:0016020">
    <property type="term" value="C:membrane"/>
    <property type="evidence" value="ECO:0007669"/>
    <property type="project" value="UniProtKB-SubCell"/>
</dbReference>
<feature type="transmembrane region" description="Helical" evidence="8">
    <location>
        <begin position="1658"/>
        <end position="1679"/>
    </location>
</feature>
<organism evidence="12 13">
    <name type="scientific">Adineta ricciae</name>
    <name type="common">Rotifer</name>
    <dbReference type="NCBI Taxonomy" id="249248"/>
    <lineage>
        <taxon>Eukaryota</taxon>
        <taxon>Metazoa</taxon>
        <taxon>Spiralia</taxon>
        <taxon>Gnathifera</taxon>
        <taxon>Rotifera</taxon>
        <taxon>Eurotatoria</taxon>
        <taxon>Bdelloidea</taxon>
        <taxon>Adinetida</taxon>
        <taxon>Adinetidae</taxon>
        <taxon>Adineta</taxon>
    </lineage>
</organism>
<feature type="domain" description="G-protein coupled receptors family 1 profile" evidence="11">
    <location>
        <begin position="1427"/>
        <end position="1677"/>
    </location>
</feature>
<dbReference type="CDD" id="cd00054">
    <property type="entry name" value="EGF_CA"/>
    <property type="match status" value="1"/>
</dbReference>
<keyword evidence="6" id="KW-0245">EGF-like domain</keyword>
<feature type="signal peptide" evidence="9">
    <location>
        <begin position="1"/>
        <end position="20"/>
    </location>
</feature>
<feature type="disulfide bond" evidence="6">
    <location>
        <begin position="1114"/>
        <end position="1124"/>
    </location>
</feature>
<feature type="domain" description="EGF-like" evidence="10">
    <location>
        <begin position="1110"/>
        <end position="1151"/>
    </location>
</feature>
<dbReference type="PANTHER" id="PTHR24033:SF151">
    <property type="entry name" value="NOTCH 2"/>
    <property type="match status" value="1"/>
</dbReference>
<feature type="domain" description="EGF-like" evidence="10">
    <location>
        <begin position="1069"/>
        <end position="1108"/>
    </location>
</feature>
<dbReference type="PROSITE" id="PS01186">
    <property type="entry name" value="EGF_2"/>
    <property type="match status" value="2"/>
</dbReference>
<feature type="transmembrane region" description="Helical" evidence="8">
    <location>
        <begin position="1411"/>
        <end position="1435"/>
    </location>
</feature>
<evidence type="ECO:0000256" key="2">
    <source>
        <dbReference type="ARBA" id="ARBA00022692"/>
    </source>
</evidence>
<protein>
    <submittedName>
        <fullName evidence="12">Uncharacterized protein</fullName>
    </submittedName>
</protein>
<dbReference type="InterPro" id="IPR036055">
    <property type="entry name" value="LDL_receptor-like_sf"/>
</dbReference>
<dbReference type="Pfam" id="PF00057">
    <property type="entry name" value="Ldl_recept_a"/>
    <property type="match status" value="2"/>
</dbReference>
<evidence type="ECO:0000256" key="9">
    <source>
        <dbReference type="SAM" id="SignalP"/>
    </source>
</evidence>
<dbReference type="OrthoDB" id="9990982at2759"/>
<keyword evidence="5 6" id="KW-1015">Disulfide bond</keyword>
<dbReference type="Proteomes" id="UP000663852">
    <property type="component" value="Unassembled WGS sequence"/>
</dbReference>
<dbReference type="Gene3D" id="2.10.25.10">
    <property type="entry name" value="Laminin"/>
    <property type="match status" value="1"/>
</dbReference>
<feature type="disulfide bond" evidence="7">
    <location>
        <begin position="639"/>
        <end position="651"/>
    </location>
</feature>
<dbReference type="SMART" id="SM00192">
    <property type="entry name" value="LDLa"/>
    <property type="match status" value="4"/>
</dbReference>
<feature type="transmembrane region" description="Helical" evidence="8">
    <location>
        <begin position="1576"/>
        <end position="1596"/>
    </location>
</feature>
<proteinExistence type="predicted"/>
<feature type="disulfide bond" evidence="6">
    <location>
        <begin position="1378"/>
        <end position="1387"/>
    </location>
</feature>
<dbReference type="CDD" id="cd00112">
    <property type="entry name" value="LDLa"/>
    <property type="match status" value="2"/>
</dbReference>
<dbReference type="PRINTS" id="PR00261">
    <property type="entry name" value="LDLRECEPTOR"/>
</dbReference>
<sequence>MWNWISLLLLYKLNFGDVHCNIILYNTDYSQPNEKFDCLYFLSEDGQNIPFCQRPDAPQRLNRNSAQCENEGEAHSFRSLLDNHTDPSDLLRWNSSIEMVDMYANVFYNHSFMRTNLSDVLFICKCIKPGTFGKHCEYELPIAELSFAETVIFEYMAKQFRYKLCLDWRDINDGKQRCLDGLDEENWDKLEFNECEDDEFRCGNGMCIPLEFWLDGDYDCMDWTDEMPFDDYNGDVCRFAPNPMLCDEHICQHDWFSCGDGQCILGLFRIAFDSDFSHYSPGCYNKRHLNYMCEVNTSRPAWTLESGLCLIDQPYNDSRYPPWNMMNLSRLSSEEICEYLLRCILSDNFEADCPCQSRNCTELMMDVCLSNDGLVPYPPAGLINPNLAFYYDYRQLSTDRRVKIMEFSGSLKCQGYHFQSHTTIRENYRIGRLLNPRIYHTLCMAHSSNTGFRNVTSPLKFDEFCWNESLTFNGRPYRVNSEVCQNTGECISQYRIHDGHDDCINEQDENTYFNVSYCTGNVGKHRFQCFNSEHQCLMLSSIGTNRYKCSNNYDVLWYGNGLSLSQISKCSKKTTSDCARLKEYVIQSSQATLFNNLSIVNEREDMTAELVHFRLYCDTFWHLPHQLDELTSSCKHWICSEDQYQCQTGQCIDIDWVCDGEWDCSDASDEEAMIGIKNFSDHNARLLKSNPRHEDCKKKYASRPFSSLCNTEYQLGCYKAEVSNPSNVTTYTPCINYTQIGDNVEDCYQGYDEKNTIVVMNTVETMLGFHLRCPNNDIRPYLSVINGPMVNNCTEIVRSDYRDVNGTCSEPKDIICLGDNSCRRNARCNGSTECLYGEDEYWCPLSNPPSNLLRYRYEKEMSKGPARIYTPYYPVDIPIELKEKQTLETNIKSVAAKPIPFSAYYVCNRGVFVHYYSDPVCLCPPAYYGQWCEFFSDRISIIARVDIKTLPKIISNTTFKVRTNLLFNDQVIDYQEFTVIPTIDKLKHQFYLLYSRVNHMREHKRKRYFNRTDIINNHPYCVHFDVLTLENEDRLKELGSWHYPIYFDYLPSFRLAVVLKFPTWFGNTTYNPCVDHKCNPNSVCMPIFNRNYSYYCSCNSGYYGINCDTYENQCDDYCSPNALCRRHAHIQNGRNNVFCICPLGQFGPRCSFKYDPCTSNPCLNNGSCLSTHILVGDKHTPYLCDCSEGWSGNQCEHTLIQIRIDLNITDVRSVRATVVQFYDFGISLALEIRHQLAYSGLPSTIRYDHPGIYAPVLAFMKTYGQSHIPSYYVVYSLPKRTRINITSSPIHCPHVSSLLLEKDSLVPSVFKYHELCRNHSDYTCFHDEVYLCICRGRLDSGAECFLHDTQLDQCDRCLSGGQCIRGDLNRPDDFLCLCPSCYEGTVCEFNLNPFGFTLDSLLVGYSTEVKVIYMILALLIFMIGFFNNFCSFITFKRAVPRKFPVGNYLLLVTCLNQTDLFCLLFKFIEITFQISGLASCKAISYVFSVLTRSVYWLISWVTVNRLCLIIFPTSTFLKNTRYSIAISFIIFTILLLVHIHEIISYTMIKHIPTNSSLCVTNFDTHLVSTYNRISTLIHHFLPFLIQVTSVTFLIVLTTRSRIKAAESKTPLRQVLNKQFSTQKELYITPIIIVLSALPQTILAFILACTQLNNWQRHALLGAYLISQLPQILGFILYVLPSSIYKKEFSQTCVAKNCLKCISN</sequence>
<name>A0A815L8Y0_ADIRI</name>
<reference evidence="12" key="1">
    <citation type="submission" date="2021-02" db="EMBL/GenBank/DDBJ databases">
        <authorList>
            <person name="Nowell W R."/>
        </authorList>
    </citation>
    <scope>NUCLEOTIDE SEQUENCE</scope>
</reference>
<dbReference type="SUPFAM" id="SSF57196">
    <property type="entry name" value="EGF/Laminin"/>
    <property type="match status" value="2"/>
</dbReference>
<dbReference type="InterPro" id="IPR000742">
    <property type="entry name" value="EGF"/>
</dbReference>
<feature type="transmembrane region" description="Helical" evidence="8">
    <location>
        <begin position="1447"/>
        <end position="1468"/>
    </location>
</feature>
<comment type="caution">
    <text evidence="6">Lacks conserved residue(s) required for the propagation of feature annotation.</text>
</comment>
<dbReference type="EMBL" id="CAJNOJ010000332">
    <property type="protein sequence ID" value="CAF1403788.1"/>
    <property type="molecule type" value="Genomic_DNA"/>
</dbReference>
<dbReference type="InterPro" id="IPR017452">
    <property type="entry name" value="GPCR_Rhodpsn_7TM"/>
</dbReference>
<evidence type="ECO:0000256" key="3">
    <source>
        <dbReference type="ARBA" id="ARBA00022989"/>
    </source>
</evidence>
<dbReference type="Gene3D" id="4.10.400.10">
    <property type="entry name" value="Low-density Lipoprotein Receptor"/>
    <property type="match status" value="2"/>
</dbReference>
<keyword evidence="4 8" id="KW-0472">Membrane</keyword>
<dbReference type="SMART" id="SM00181">
    <property type="entry name" value="EGF"/>
    <property type="match status" value="4"/>
</dbReference>
<evidence type="ECO:0000256" key="7">
    <source>
        <dbReference type="PROSITE-ProRule" id="PRU00124"/>
    </source>
</evidence>
<accession>A0A815L8Y0</accession>
<keyword evidence="9" id="KW-0732">Signal</keyword>
<keyword evidence="3 8" id="KW-1133">Transmembrane helix</keyword>
<dbReference type="PROSITE" id="PS50068">
    <property type="entry name" value="LDLRA_2"/>
    <property type="match status" value="2"/>
</dbReference>
<feature type="domain" description="EGF-like" evidence="10">
    <location>
        <begin position="1153"/>
        <end position="1196"/>
    </location>
</feature>
<evidence type="ECO:0000256" key="8">
    <source>
        <dbReference type="SAM" id="Phobius"/>
    </source>
</evidence>
<dbReference type="InterPro" id="IPR051830">
    <property type="entry name" value="NOTCH_homolog"/>
</dbReference>
<feature type="disulfide bond" evidence="7">
    <location>
        <begin position="646"/>
        <end position="664"/>
    </location>
</feature>
<evidence type="ECO:0000256" key="4">
    <source>
        <dbReference type="ARBA" id="ARBA00023136"/>
    </source>
</evidence>
<comment type="subcellular location">
    <subcellularLocation>
        <location evidence="1">Membrane</location>
    </subcellularLocation>
</comment>
<evidence type="ECO:0000259" key="10">
    <source>
        <dbReference type="PROSITE" id="PS50026"/>
    </source>
</evidence>
<dbReference type="InterPro" id="IPR002172">
    <property type="entry name" value="LDrepeatLR_classA_rpt"/>
</dbReference>
<dbReference type="Pfam" id="PF00008">
    <property type="entry name" value="EGF"/>
    <property type="match status" value="1"/>
</dbReference>
<evidence type="ECO:0000313" key="12">
    <source>
        <dbReference type="EMBL" id="CAF1403788.1"/>
    </source>
</evidence>
<feature type="chain" id="PRO_5032652037" evidence="9">
    <location>
        <begin position="21"/>
        <end position="1703"/>
    </location>
</feature>
<feature type="disulfide bond" evidence="6">
    <location>
        <begin position="1186"/>
        <end position="1195"/>
    </location>
</feature>
<gene>
    <name evidence="12" type="ORF">EDS130_LOCUS36202</name>
</gene>
<keyword evidence="2 8" id="KW-0812">Transmembrane</keyword>
<evidence type="ECO:0000313" key="13">
    <source>
        <dbReference type="Proteomes" id="UP000663852"/>
    </source>
</evidence>
<dbReference type="SUPFAM" id="SSF81321">
    <property type="entry name" value="Family A G protein-coupled receptor-like"/>
    <property type="match status" value="1"/>
</dbReference>
<dbReference type="SUPFAM" id="SSF57424">
    <property type="entry name" value="LDL receptor-like module"/>
    <property type="match status" value="2"/>
</dbReference>
<evidence type="ECO:0000256" key="6">
    <source>
        <dbReference type="PROSITE-ProRule" id="PRU00076"/>
    </source>
</evidence>
<dbReference type="PROSITE" id="PS50026">
    <property type="entry name" value="EGF_3"/>
    <property type="match status" value="4"/>
</dbReference>
<evidence type="ECO:0000259" key="11">
    <source>
        <dbReference type="PROSITE" id="PS50262"/>
    </source>
</evidence>
<feature type="disulfide bond" evidence="7">
    <location>
        <begin position="202"/>
        <end position="220"/>
    </location>
</feature>
<feature type="disulfide bond" evidence="6">
    <location>
        <begin position="1098"/>
        <end position="1107"/>
    </location>
</feature>
<comment type="caution">
    <text evidence="12">The sequence shown here is derived from an EMBL/GenBank/DDBJ whole genome shotgun (WGS) entry which is preliminary data.</text>
</comment>
<feature type="transmembrane region" description="Helical" evidence="8">
    <location>
        <begin position="1625"/>
        <end position="1646"/>
    </location>
</feature>
<dbReference type="PROSITE" id="PS00022">
    <property type="entry name" value="EGF_1"/>
    <property type="match status" value="4"/>
</dbReference>
<feature type="disulfide bond" evidence="7">
    <location>
        <begin position="195"/>
        <end position="207"/>
    </location>
</feature>
<evidence type="ECO:0000256" key="5">
    <source>
        <dbReference type="ARBA" id="ARBA00023157"/>
    </source>
</evidence>